<evidence type="ECO:0000313" key="2">
    <source>
        <dbReference type="Proteomes" id="UP000253383"/>
    </source>
</evidence>
<name>A0A368JND1_9BACT</name>
<reference evidence="1 2" key="1">
    <citation type="submission" date="2018-07" db="EMBL/GenBank/DDBJ databases">
        <title>Genome analysis of Larkinella rosea.</title>
        <authorList>
            <person name="Zhou Z."/>
            <person name="Wang G."/>
        </authorList>
    </citation>
    <scope>NUCLEOTIDE SEQUENCE [LARGE SCALE GENOMIC DNA]</scope>
    <source>
        <strain evidence="2">zzj9</strain>
    </source>
</reference>
<keyword evidence="2" id="KW-1185">Reference proteome</keyword>
<evidence type="ECO:0000313" key="1">
    <source>
        <dbReference type="EMBL" id="RCR68536.1"/>
    </source>
</evidence>
<dbReference type="EMBL" id="QOWE01000012">
    <property type="protein sequence ID" value="RCR68536.1"/>
    <property type="molecule type" value="Genomic_DNA"/>
</dbReference>
<dbReference type="AlphaFoldDB" id="A0A368JND1"/>
<dbReference type="Proteomes" id="UP000253383">
    <property type="component" value="Unassembled WGS sequence"/>
</dbReference>
<protein>
    <recommendedName>
        <fullName evidence="3">HEPN AbiU2-like domain-containing protein</fullName>
    </recommendedName>
</protein>
<evidence type="ECO:0008006" key="3">
    <source>
        <dbReference type="Google" id="ProtNLM"/>
    </source>
</evidence>
<proteinExistence type="predicted"/>
<organism evidence="1 2">
    <name type="scientific">Larkinella punicea</name>
    <dbReference type="NCBI Taxonomy" id="2315727"/>
    <lineage>
        <taxon>Bacteria</taxon>
        <taxon>Pseudomonadati</taxon>
        <taxon>Bacteroidota</taxon>
        <taxon>Cytophagia</taxon>
        <taxon>Cytophagales</taxon>
        <taxon>Spirosomataceae</taxon>
        <taxon>Larkinella</taxon>
    </lineage>
</organism>
<comment type="caution">
    <text evidence="1">The sequence shown here is derived from an EMBL/GenBank/DDBJ whole genome shotgun (WGS) entry which is preliminary data.</text>
</comment>
<gene>
    <name evidence="1" type="ORF">DUE52_15565</name>
</gene>
<sequence>MVESNGLFETIKTLFYLLSRIKLLVAACKATEENELYINNIKLNENYNYLPFGRIIIGTGSAHIIIMLCAFLDEYSSEFVHTKYPQYSKRIDKVRKSLKPVIKRINSWSGLRDYRNQVLAHNLRIKNGESLFLIGKEHSYKVPTTINELTLISELLSIIYLSIGITFPEILSVVFSTGTVKEKIKFEKSEVAIDVEKEIREIRTQVNKILRSCDSSDPN</sequence>
<accession>A0A368JND1</accession>